<evidence type="ECO:0000256" key="1">
    <source>
        <dbReference type="SAM" id="MobiDB-lite"/>
    </source>
</evidence>
<sequence length="77" mass="8860">MDNPNHYLEGLTEEADHYPDGLTEEAIDRLMAEVFSQVEPVRPPTSPFATSEDAQAPRSANQRMARWSACCRWPRRR</sequence>
<comment type="caution">
    <text evidence="2">The sequence shown here is derived from an EMBL/GenBank/DDBJ whole genome shotgun (WGS) entry which is preliminary data.</text>
</comment>
<protein>
    <submittedName>
        <fullName evidence="2">Uncharacterized protein</fullName>
    </submittedName>
</protein>
<keyword evidence="3" id="KW-1185">Reference proteome</keyword>
<reference evidence="3" key="1">
    <citation type="journal article" date="2019" name="Int. J. Syst. Evol. Microbiol.">
        <title>The Global Catalogue of Microorganisms (GCM) 10K type strain sequencing project: providing services to taxonomists for standard genome sequencing and annotation.</title>
        <authorList>
            <consortium name="The Broad Institute Genomics Platform"/>
            <consortium name="The Broad Institute Genome Sequencing Center for Infectious Disease"/>
            <person name="Wu L."/>
            <person name="Ma J."/>
        </authorList>
    </citation>
    <scope>NUCLEOTIDE SEQUENCE [LARGE SCALE GENOMIC DNA]</scope>
    <source>
        <strain evidence="3">JCM 17695</strain>
    </source>
</reference>
<proteinExistence type="predicted"/>
<organism evidence="2 3">
    <name type="scientific">Actinokineospora soli</name>
    <dbReference type="NCBI Taxonomy" id="1048753"/>
    <lineage>
        <taxon>Bacteria</taxon>
        <taxon>Bacillati</taxon>
        <taxon>Actinomycetota</taxon>
        <taxon>Actinomycetes</taxon>
        <taxon>Pseudonocardiales</taxon>
        <taxon>Pseudonocardiaceae</taxon>
        <taxon>Actinokineospora</taxon>
    </lineage>
</organism>
<evidence type="ECO:0000313" key="3">
    <source>
        <dbReference type="Proteomes" id="UP001596512"/>
    </source>
</evidence>
<accession>A0ABW2TF64</accession>
<evidence type="ECO:0000313" key="2">
    <source>
        <dbReference type="EMBL" id="MFC7612387.1"/>
    </source>
</evidence>
<gene>
    <name evidence="2" type="ORF">ACFQV2_00585</name>
</gene>
<dbReference type="EMBL" id="JBHTEY010000002">
    <property type="protein sequence ID" value="MFC7612387.1"/>
    <property type="molecule type" value="Genomic_DNA"/>
</dbReference>
<feature type="region of interest" description="Disordered" evidence="1">
    <location>
        <begin position="40"/>
        <end position="63"/>
    </location>
</feature>
<dbReference type="Proteomes" id="UP001596512">
    <property type="component" value="Unassembled WGS sequence"/>
</dbReference>
<feature type="compositionally biased region" description="Polar residues" evidence="1">
    <location>
        <begin position="47"/>
        <end position="62"/>
    </location>
</feature>
<name>A0ABW2TF64_9PSEU</name>